<dbReference type="Pfam" id="PF09534">
    <property type="entry name" value="Trp_oprn_chp"/>
    <property type="match status" value="1"/>
</dbReference>
<evidence type="ECO:0000256" key="1">
    <source>
        <dbReference type="SAM" id="MobiDB-lite"/>
    </source>
</evidence>
<sequence>MTDPEGVKPAEAADGDSMPAEAAPEHHSATAPLAWYRRKSILVLAALLFAAVAFGASTQTWLHVSANQGAIRADNIAIPGSKAATAVTALTLVSAAGALALSISGRLGRIIAGSIVFLAGIGVAATAIAVLADPKGSANGPLGAQIGVTGIPIEASTTPLVWVALVAGVLLSFTAIAVLVWGRNWAGSKKYSYRRAAEAQPEGEPLDDIDSWDRLSRGDDPTNPQRA</sequence>
<dbReference type="EMBL" id="JAVDQF010000001">
    <property type="protein sequence ID" value="MDR6271233.1"/>
    <property type="molecule type" value="Genomic_DNA"/>
</dbReference>
<feature type="transmembrane region" description="Helical" evidence="2">
    <location>
        <begin position="83"/>
        <end position="103"/>
    </location>
</feature>
<feature type="region of interest" description="Disordered" evidence="1">
    <location>
        <begin position="196"/>
        <end position="227"/>
    </location>
</feature>
<feature type="transmembrane region" description="Helical" evidence="2">
    <location>
        <begin position="160"/>
        <end position="181"/>
    </location>
</feature>
<protein>
    <submittedName>
        <fullName evidence="3">Membrane protein (TIGR02234 family)</fullName>
    </submittedName>
</protein>
<gene>
    <name evidence="3" type="ORF">JOE69_003471</name>
</gene>
<feature type="transmembrane region" description="Helical" evidence="2">
    <location>
        <begin position="41"/>
        <end position="63"/>
    </location>
</feature>
<feature type="region of interest" description="Disordered" evidence="1">
    <location>
        <begin position="1"/>
        <end position="24"/>
    </location>
</feature>
<organism evidence="3 4">
    <name type="scientific">Arthrobacter russicus</name>
    <dbReference type="NCBI Taxonomy" id="172040"/>
    <lineage>
        <taxon>Bacteria</taxon>
        <taxon>Bacillati</taxon>
        <taxon>Actinomycetota</taxon>
        <taxon>Actinomycetes</taxon>
        <taxon>Micrococcales</taxon>
        <taxon>Micrococcaceae</taxon>
        <taxon>Arthrobacter</taxon>
    </lineage>
</organism>
<evidence type="ECO:0000313" key="4">
    <source>
        <dbReference type="Proteomes" id="UP001185069"/>
    </source>
</evidence>
<comment type="caution">
    <text evidence="3">The sequence shown here is derived from an EMBL/GenBank/DDBJ whole genome shotgun (WGS) entry which is preliminary data.</text>
</comment>
<name>A0ABU1JFM1_9MICC</name>
<keyword evidence="2" id="KW-0812">Transmembrane</keyword>
<keyword evidence="2" id="KW-1133">Transmembrane helix</keyword>
<feature type="transmembrane region" description="Helical" evidence="2">
    <location>
        <begin position="110"/>
        <end position="132"/>
    </location>
</feature>
<dbReference type="RefSeq" id="WP_309800909.1">
    <property type="nucleotide sequence ID" value="NZ_BAAAHY010000006.1"/>
</dbReference>
<reference evidence="3 4" key="1">
    <citation type="submission" date="2023-07" db="EMBL/GenBank/DDBJ databases">
        <title>Sequencing the genomes of 1000 actinobacteria strains.</title>
        <authorList>
            <person name="Klenk H.-P."/>
        </authorList>
    </citation>
    <scope>NUCLEOTIDE SEQUENCE [LARGE SCALE GENOMIC DNA]</scope>
    <source>
        <strain evidence="3 4">DSM 14555</strain>
    </source>
</reference>
<evidence type="ECO:0000313" key="3">
    <source>
        <dbReference type="EMBL" id="MDR6271233.1"/>
    </source>
</evidence>
<accession>A0ABU1JFM1</accession>
<dbReference type="Proteomes" id="UP001185069">
    <property type="component" value="Unassembled WGS sequence"/>
</dbReference>
<feature type="compositionally biased region" description="Basic and acidic residues" evidence="1">
    <location>
        <begin position="211"/>
        <end position="220"/>
    </location>
</feature>
<proteinExistence type="predicted"/>
<evidence type="ECO:0000256" key="2">
    <source>
        <dbReference type="SAM" id="Phobius"/>
    </source>
</evidence>
<dbReference type="InterPro" id="IPR019051">
    <property type="entry name" value="Trp_biosyn_TM_oprn/chp"/>
</dbReference>
<keyword evidence="2" id="KW-0472">Membrane</keyword>
<keyword evidence="4" id="KW-1185">Reference proteome</keyword>